<evidence type="ECO:0000256" key="3">
    <source>
        <dbReference type="ARBA" id="ARBA00022475"/>
    </source>
</evidence>
<dbReference type="SUPFAM" id="SSF103473">
    <property type="entry name" value="MFS general substrate transporter"/>
    <property type="match status" value="1"/>
</dbReference>
<gene>
    <name evidence="9" type="ORF">SAMN05421823_10660</name>
</gene>
<feature type="transmembrane region" description="Helical" evidence="7">
    <location>
        <begin position="271"/>
        <end position="288"/>
    </location>
</feature>
<dbReference type="InterPro" id="IPR036259">
    <property type="entry name" value="MFS_trans_sf"/>
</dbReference>
<keyword evidence="10" id="KW-1185">Reference proteome</keyword>
<dbReference type="PANTHER" id="PTHR23522:SF4">
    <property type="entry name" value="NUCLEOSIDE PERMEASE NUPG-RELATED"/>
    <property type="match status" value="1"/>
</dbReference>
<evidence type="ECO:0000259" key="8">
    <source>
        <dbReference type="PROSITE" id="PS50850"/>
    </source>
</evidence>
<feature type="transmembrane region" description="Helical" evidence="7">
    <location>
        <begin position="159"/>
        <end position="177"/>
    </location>
</feature>
<dbReference type="GO" id="GO:0015212">
    <property type="term" value="F:cytidine transmembrane transporter activity"/>
    <property type="evidence" value="ECO:0007669"/>
    <property type="project" value="TreeGrafter"/>
</dbReference>
<evidence type="ECO:0000256" key="7">
    <source>
        <dbReference type="SAM" id="Phobius"/>
    </source>
</evidence>
<feature type="transmembrane region" description="Helical" evidence="7">
    <location>
        <begin position="335"/>
        <end position="356"/>
    </location>
</feature>
<evidence type="ECO:0000256" key="4">
    <source>
        <dbReference type="ARBA" id="ARBA00022692"/>
    </source>
</evidence>
<dbReference type="Proteomes" id="UP000198510">
    <property type="component" value="Unassembled WGS sequence"/>
</dbReference>
<evidence type="ECO:0000256" key="6">
    <source>
        <dbReference type="ARBA" id="ARBA00023136"/>
    </source>
</evidence>
<dbReference type="PANTHER" id="PTHR23522">
    <property type="entry name" value="BLL5896 PROTEIN"/>
    <property type="match status" value="1"/>
</dbReference>
<feature type="transmembrane region" description="Helical" evidence="7">
    <location>
        <begin position="135"/>
        <end position="153"/>
    </location>
</feature>
<dbReference type="EMBL" id="FNFO01000006">
    <property type="protein sequence ID" value="SDL45105.1"/>
    <property type="molecule type" value="Genomic_DNA"/>
</dbReference>
<evidence type="ECO:0000256" key="5">
    <source>
        <dbReference type="ARBA" id="ARBA00022989"/>
    </source>
</evidence>
<keyword evidence="3" id="KW-1003">Cell membrane</keyword>
<keyword evidence="6 7" id="KW-0472">Membrane</keyword>
<dbReference type="AlphaFoldDB" id="A0A1G9K6W5"/>
<feature type="transmembrane region" description="Helical" evidence="7">
    <location>
        <begin position="95"/>
        <end position="114"/>
    </location>
</feature>
<dbReference type="STRING" id="1075417.SAMN05421823_10660"/>
<dbReference type="Gene3D" id="1.20.1250.20">
    <property type="entry name" value="MFS general substrate transporter like domains"/>
    <property type="match status" value="2"/>
</dbReference>
<keyword evidence="2" id="KW-0813">Transport</keyword>
<evidence type="ECO:0000313" key="10">
    <source>
        <dbReference type="Proteomes" id="UP000198510"/>
    </source>
</evidence>
<keyword evidence="5 7" id="KW-1133">Transmembrane helix</keyword>
<proteinExistence type="predicted"/>
<dbReference type="InterPro" id="IPR004740">
    <property type="entry name" value="Nuc_H_symport"/>
</dbReference>
<dbReference type="RefSeq" id="WP_089683694.1">
    <property type="nucleotide sequence ID" value="NZ_FNFO01000006.1"/>
</dbReference>
<dbReference type="OrthoDB" id="9783013at2"/>
<comment type="subcellular location">
    <subcellularLocation>
        <location evidence="1">Cell membrane</location>
        <topology evidence="1">Multi-pass membrane protein</topology>
    </subcellularLocation>
</comment>
<feature type="transmembrane region" description="Helical" evidence="7">
    <location>
        <begin position="206"/>
        <end position="227"/>
    </location>
</feature>
<evidence type="ECO:0000256" key="1">
    <source>
        <dbReference type="ARBA" id="ARBA00004651"/>
    </source>
</evidence>
<dbReference type="Pfam" id="PF03825">
    <property type="entry name" value="Nuc_H_symport"/>
    <property type="match status" value="1"/>
</dbReference>
<keyword evidence="4 7" id="KW-0812">Transmembrane</keyword>
<feature type="transmembrane region" description="Helical" evidence="7">
    <location>
        <begin position="45"/>
        <end position="64"/>
    </location>
</feature>
<feature type="transmembrane region" description="Helical" evidence="7">
    <location>
        <begin position="294"/>
        <end position="314"/>
    </location>
</feature>
<feature type="transmembrane region" description="Helical" evidence="7">
    <location>
        <begin position="247"/>
        <end position="264"/>
    </location>
</feature>
<feature type="transmembrane region" description="Helical" evidence="7">
    <location>
        <begin position="368"/>
        <end position="389"/>
    </location>
</feature>
<feature type="transmembrane region" description="Helical" evidence="7">
    <location>
        <begin position="7"/>
        <end position="25"/>
    </location>
</feature>
<dbReference type="CDD" id="cd06177">
    <property type="entry name" value="MFS_NHS"/>
    <property type="match status" value="1"/>
</dbReference>
<reference evidence="9 10" key="1">
    <citation type="submission" date="2016-10" db="EMBL/GenBank/DDBJ databases">
        <authorList>
            <person name="de Groot N.N."/>
        </authorList>
    </citation>
    <scope>NUCLEOTIDE SEQUENCE [LARGE SCALE GENOMIC DNA]</scope>
    <source>
        <strain evidence="9 10">DSM 25186</strain>
    </source>
</reference>
<dbReference type="PROSITE" id="PS50850">
    <property type="entry name" value="MFS"/>
    <property type="match status" value="1"/>
</dbReference>
<feature type="transmembrane region" description="Helical" evidence="7">
    <location>
        <begin position="73"/>
        <end position="89"/>
    </location>
</feature>
<evidence type="ECO:0000256" key="2">
    <source>
        <dbReference type="ARBA" id="ARBA00022448"/>
    </source>
</evidence>
<evidence type="ECO:0000313" key="9">
    <source>
        <dbReference type="EMBL" id="SDL45105.1"/>
    </source>
</evidence>
<sequence length="402" mass="43951">MPLSIRLQLSVMMFLQYFIWGSWYVTMGAYLDVTQGFSAIEVGTAYGALSIAAMISPFFVGMVADRFFATERVMGVLHLVGGVLLYLAAQLDSFATFYPCLLAYTLCYTPTMALSNSLSFQQMADPGKQFPTVRVLGTFGWIASNLLVSQLGIDTQASIFHVGAAVSVALGIYSFFLPHTPPKAKGTQASFREILGLDALKLMKNVSFAVLVISSMLICIPLSFYYAQTSQFLVATGISNAAATLSLGQAMEALFLLLMPLFFVQLGVKKMMLFGMISWVIRYLLFAFGGPDEAIWMLYAGILLHGICYDFFFVTGQIYVDKRAPAHLRSSAQGMITFATYGLGMLIGTWFSGVVVEAFTADELRDWTAIWLVPAGASAVVFLVFLLLFKEKESKAVAAQVA</sequence>
<dbReference type="GO" id="GO:0015213">
    <property type="term" value="F:uridine transmembrane transporter activity"/>
    <property type="evidence" value="ECO:0007669"/>
    <property type="project" value="TreeGrafter"/>
</dbReference>
<organism evidence="9 10">
    <name type="scientific">Catalinimonas alkaloidigena</name>
    <dbReference type="NCBI Taxonomy" id="1075417"/>
    <lineage>
        <taxon>Bacteria</taxon>
        <taxon>Pseudomonadati</taxon>
        <taxon>Bacteroidota</taxon>
        <taxon>Cytophagia</taxon>
        <taxon>Cytophagales</taxon>
        <taxon>Catalimonadaceae</taxon>
        <taxon>Catalinimonas</taxon>
    </lineage>
</organism>
<protein>
    <submittedName>
        <fullName evidence="9">Nucleoside transporter</fullName>
    </submittedName>
</protein>
<dbReference type="GO" id="GO:0005886">
    <property type="term" value="C:plasma membrane"/>
    <property type="evidence" value="ECO:0007669"/>
    <property type="project" value="UniProtKB-SubCell"/>
</dbReference>
<name>A0A1G9K6W5_9BACT</name>
<accession>A0A1G9K6W5</accession>
<dbReference type="InterPro" id="IPR020846">
    <property type="entry name" value="MFS_dom"/>
</dbReference>
<feature type="domain" description="Major facilitator superfamily (MFS) profile" evidence="8">
    <location>
        <begin position="193"/>
        <end position="402"/>
    </location>
</feature>